<protein>
    <submittedName>
        <fullName evidence="2">Uncharacterized protein</fullName>
    </submittedName>
</protein>
<sequence length="105" mass="12218">MTLSEHNTLKLKISNLLEENKRLSKELNDLLESKEKTDVFYTHDQSDLIENLKGQINALISEKEYSTKLWQNSIKTIDLLEDELKVFQAGTQEFIPKKDFVEVSC</sequence>
<gene>
    <name evidence="2" type="ORF">NQ314_020458</name>
</gene>
<evidence type="ECO:0000256" key="1">
    <source>
        <dbReference type="SAM" id="Coils"/>
    </source>
</evidence>
<reference evidence="2" key="1">
    <citation type="journal article" date="2023" name="Insect Mol. Biol.">
        <title>Genome sequencing provides insights into the evolution of gene families encoding plant cell wall-degrading enzymes in longhorned beetles.</title>
        <authorList>
            <person name="Shin N.R."/>
            <person name="Okamura Y."/>
            <person name="Kirsch R."/>
            <person name="Pauchet Y."/>
        </authorList>
    </citation>
    <scope>NUCLEOTIDE SEQUENCE</scope>
    <source>
        <strain evidence="2">RBIC_L_NR</strain>
    </source>
</reference>
<name>A0AAV8WKS6_9CUCU</name>
<keyword evidence="1" id="KW-0175">Coiled coil</keyword>
<evidence type="ECO:0000313" key="3">
    <source>
        <dbReference type="Proteomes" id="UP001162156"/>
    </source>
</evidence>
<organism evidence="2 3">
    <name type="scientific">Rhamnusium bicolor</name>
    <dbReference type="NCBI Taxonomy" id="1586634"/>
    <lineage>
        <taxon>Eukaryota</taxon>
        <taxon>Metazoa</taxon>
        <taxon>Ecdysozoa</taxon>
        <taxon>Arthropoda</taxon>
        <taxon>Hexapoda</taxon>
        <taxon>Insecta</taxon>
        <taxon>Pterygota</taxon>
        <taxon>Neoptera</taxon>
        <taxon>Endopterygota</taxon>
        <taxon>Coleoptera</taxon>
        <taxon>Polyphaga</taxon>
        <taxon>Cucujiformia</taxon>
        <taxon>Chrysomeloidea</taxon>
        <taxon>Cerambycidae</taxon>
        <taxon>Lepturinae</taxon>
        <taxon>Rhagiini</taxon>
        <taxon>Rhamnusium</taxon>
    </lineage>
</organism>
<comment type="caution">
    <text evidence="2">The sequence shown here is derived from an EMBL/GenBank/DDBJ whole genome shotgun (WGS) entry which is preliminary data.</text>
</comment>
<dbReference type="EMBL" id="JANEYF010005719">
    <property type="protein sequence ID" value="KAJ8927182.1"/>
    <property type="molecule type" value="Genomic_DNA"/>
</dbReference>
<proteinExistence type="predicted"/>
<keyword evidence="3" id="KW-1185">Reference proteome</keyword>
<accession>A0AAV8WKS6</accession>
<evidence type="ECO:0000313" key="2">
    <source>
        <dbReference type="EMBL" id="KAJ8927182.1"/>
    </source>
</evidence>
<dbReference type="AlphaFoldDB" id="A0AAV8WKS6"/>
<feature type="coiled-coil region" evidence="1">
    <location>
        <begin position="6"/>
        <end position="37"/>
    </location>
</feature>
<dbReference type="Proteomes" id="UP001162156">
    <property type="component" value="Unassembled WGS sequence"/>
</dbReference>